<proteinExistence type="predicted"/>
<dbReference type="Gene3D" id="3.90.550.10">
    <property type="entry name" value="Spore Coat Polysaccharide Biosynthesis Protein SpsA, Chain A"/>
    <property type="match status" value="1"/>
</dbReference>
<keyword evidence="7" id="KW-1185">Reference proteome</keyword>
<dbReference type="PANTHER" id="PTHR43584">
    <property type="entry name" value="NUCLEOTIDYL TRANSFERASE"/>
    <property type="match status" value="1"/>
</dbReference>
<gene>
    <name evidence="6" type="ORF">E5163_05275</name>
</gene>
<accession>A0A4S2H528</accession>
<name>A0A4S2H528_9PROT</name>
<dbReference type="SUPFAM" id="SSF53448">
    <property type="entry name" value="Nucleotide-diphospho-sugar transferases"/>
    <property type="match status" value="1"/>
</dbReference>
<feature type="region of interest" description="Disordered" evidence="4">
    <location>
        <begin position="222"/>
        <end position="241"/>
    </location>
</feature>
<comment type="caution">
    <text evidence="6">The sequence shown here is derived from an EMBL/GenBank/DDBJ whole genome shotgun (WGS) entry which is preliminary data.</text>
</comment>
<evidence type="ECO:0000256" key="1">
    <source>
        <dbReference type="ARBA" id="ARBA00022679"/>
    </source>
</evidence>
<dbReference type="GO" id="GO:0016779">
    <property type="term" value="F:nucleotidyltransferase activity"/>
    <property type="evidence" value="ECO:0007669"/>
    <property type="project" value="UniProtKB-KW"/>
</dbReference>
<keyword evidence="3" id="KW-0460">Magnesium</keyword>
<dbReference type="EMBL" id="SRXW01000001">
    <property type="protein sequence ID" value="TGY90780.1"/>
    <property type="molecule type" value="Genomic_DNA"/>
</dbReference>
<dbReference type="InterPro" id="IPR029044">
    <property type="entry name" value="Nucleotide-diphossugar_trans"/>
</dbReference>
<reference evidence="6 7" key="1">
    <citation type="journal article" date="2017" name="Int. J. Syst. Evol. Microbiol.">
        <title>Marinicauda algicola sp. nov., isolated from a marine red alga Rhodosorus marinus.</title>
        <authorList>
            <person name="Jeong S.E."/>
            <person name="Jeon S.H."/>
            <person name="Chun B.H."/>
            <person name="Kim D.W."/>
            <person name="Jeon C.O."/>
        </authorList>
    </citation>
    <scope>NUCLEOTIDE SEQUENCE [LARGE SCALE GENOMIC DNA]</scope>
    <source>
        <strain evidence="6 7">JCM 31718</strain>
    </source>
</reference>
<evidence type="ECO:0000256" key="3">
    <source>
        <dbReference type="ARBA" id="ARBA00022842"/>
    </source>
</evidence>
<feature type="compositionally biased region" description="Basic and acidic residues" evidence="4">
    <location>
        <begin position="222"/>
        <end position="234"/>
    </location>
</feature>
<keyword evidence="2" id="KW-0548">Nucleotidyltransferase</keyword>
<dbReference type="PANTHER" id="PTHR43584:SF8">
    <property type="entry name" value="N-ACETYLMURAMATE ALPHA-1-PHOSPHATE URIDYLYLTRANSFERASE"/>
    <property type="match status" value="1"/>
</dbReference>
<feature type="domain" description="MobA-like NTP transferase" evidence="5">
    <location>
        <begin position="2"/>
        <end position="122"/>
    </location>
</feature>
<evidence type="ECO:0000256" key="4">
    <source>
        <dbReference type="SAM" id="MobiDB-lite"/>
    </source>
</evidence>
<evidence type="ECO:0000259" key="5">
    <source>
        <dbReference type="Pfam" id="PF12804"/>
    </source>
</evidence>
<dbReference type="Pfam" id="PF12804">
    <property type="entry name" value="NTP_transf_3"/>
    <property type="match status" value="1"/>
</dbReference>
<dbReference type="OrthoDB" id="9788272at2"/>
<dbReference type="Proteomes" id="UP000308054">
    <property type="component" value="Unassembled WGS sequence"/>
</dbReference>
<evidence type="ECO:0000313" key="7">
    <source>
        <dbReference type="Proteomes" id="UP000308054"/>
    </source>
</evidence>
<dbReference type="InterPro" id="IPR025877">
    <property type="entry name" value="MobA-like_NTP_Trfase"/>
</dbReference>
<sequence>MVMAAGLGTRMRPLTNDRCKALVEVGGKALIDWTLDKLAAAGVGTAVVNVHHFADRLEDHLARREGGPDILISDERERLMDTGGGLAKAAPLLGEDPVFVANIDALWIDREIAELDRLAAGFDEAAMDFRLLLSPMGHNLGFPGAGDFHLAPDGRIARRARGEGPLHAYAGVQVIHPRVLKGRPLQPFSTNALWDEALEAGRIFGTPMDAFWMHVGDPEARDAAQNRLSSRGDDETGPVRS</sequence>
<evidence type="ECO:0000256" key="2">
    <source>
        <dbReference type="ARBA" id="ARBA00022695"/>
    </source>
</evidence>
<dbReference type="InterPro" id="IPR050065">
    <property type="entry name" value="GlmU-like"/>
</dbReference>
<keyword evidence="1 6" id="KW-0808">Transferase</keyword>
<dbReference type="CDD" id="cd06422">
    <property type="entry name" value="NTP_transferase_like_1"/>
    <property type="match status" value="1"/>
</dbReference>
<dbReference type="AlphaFoldDB" id="A0A4S2H528"/>
<protein>
    <submittedName>
        <fullName evidence="6">Nucleotidyltransferase family protein</fullName>
    </submittedName>
</protein>
<evidence type="ECO:0000313" key="6">
    <source>
        <dbReference type="EMBL" id="TGY90780.1"/>
    </source>
</evidence>
<organism evidence="6 7">
    <name type="scientific">Marinicauda algicola</name>
    <dbReference type="NCBI Taxonomy" id="2029849"/>
    <lineage>
        <taxon>Bacteria</taxon>
        <taxon>Pseudomonadati</taxon>
        <taxon>Pseudomonadota</taxon>
        <taxon>Alphaproteobacteria</taxon>
        <taxon>Maricaulales</taxon>
        <taxon>Maricaulaceae</taxon>
        <taxon>Marinicauda</taxon>
    </lineage>
</organism>